<dbReference type="Pfam" id="PF02305">
    <property type="entry name" value="Phage_F"/>
    <property type="match status" value="1"/>
</dbReference>
<evidence type="ECO:0000256" key="5">
    <source>
        <dbReference type="ARBA" id="ARBA00022844"/>
    </source>
</evidence>
<organism evidence="6">
    <name type="scientific">Dulem virus 90</name>
    <dbReference type="NCBI Taxonomy" id="3145801"/>
    <lineage>
        <taxon>Viruses</taxon>
        <taxon>Monodnaviria</taxon>
        <taxon>Sangervirae</taxon>
        <taxon>Phixviricota</taxon>
        <taxon>Malgrandaviricetes</taxon>
        <taxon>Petitvirales</taxon>
        <taxon>Microviridae</taxon>
        <taxon>Microvirus</taxon>
    </lineage>
</organism>
<comment type="subcellular location">
    <subcellularLocation>
        <location evidence="1">Virion</location>
    </subcellularLocation>
</comment>
<dbReference type="InterPro" id="IPR037002">
    <property type="entry name" value="Microviridae_protein_F_sf"/>
</dbReference>
<evidence type="ECO:0000256" key="2">
    <source>
        <dbReference type="ARBA" id="ARBA00009963"/>
    </source>
</evidence>
<dbReference type="InterPro" id="IPR016184">
    <property type="entry name" value="Capsid/spike_ssDNA_virus"/>
</dbReference>
<name>A0AAU8B0X8_9VIRU</name>
<evidence type="ECO:0000256" key="4">
    <source>
        <dbReference type="ARBA" id="ARBA00022561"/>
    </source>
</evidence>
<dbReference type="Gene3D" id="2.60.169.10">
    <property type="entry name" value="Microviridae F protein"/>
    <property type="match status" value="2"/>
</dbReference>
<evidence type="ECO:0000256" key="3">
    <source>
        <dbReference type="ARBA" id="ARBA00022431"/>
    </source>
</evidence>
<keyword evidence="4" id="KW-0167">Capsid protein</keyword>
<evidence type="ECO:0000313" key="7">
    <source>
        <dbReference type="EMBL" id="XCD07208.1"/>
    </source>
</evidence>
<keyword evidence="3" id="KW-1140">T=1 icosahedral capsid protein</keyword>
<accession>A0AAU8B0X8</accession>
<comment type="similarity">
    <text evidence="2">Belongs to the microviridae F protein family.</text>
</comment>
<reference evidence="6" key="1">
    <citation type="submission" date="2024-03" db="EMBL/GenBank/DDBJ databases">
        <title>Diverse circular DNA viruses in blood, oral, and fecal samples of captive lemurs.</title>
        <authorList>
            <person name="Paietta E.N."/>
            <person name="Kraberger S."/>
            <person name="Lund M.C."/>
            <person name="Custer J.M."/>
            <person name="Vargas K.M."/>
            <person name="Ehmke E.E."/>
            <person name="Yoder A.D."/>
            <person name="Varsani A."/>
        </authorList>
    </citation>
    <scope>NUCLEOTIDE SEQUENCE</scope>
    <source>
        <strain evidence="6">Duke_24FS_126</strain>
        <strain evidence="7">Duke_26_105</strain>
    </source>
</reference>
<evidence type="ECO:0000313" key="6">
    <source>
        <dbReference type="EMBL" id="XCD05654.1"/>
    </source>
</evidence>
<keyword evidence="5" id="KW-0946">Virion</keyword>
<evidence type="ECO:0000256" key="1">
    <source>
        <dbReference type="ARBA" id="ARBA00004328"/>
    </source>
</evidence>
<dbReference type="GO" id="GO:0039615">
    <property type="term" value="C:T=1 icosahedral viral capsid"/>
    <property type="evidence" value="ECO:0007669"/>
    <property type="project" value="UniProtKB-KW"/>
</dbReference>
<sequence>MTSPFNKRNFFNLQHDRFLTMDMGQLVPVDLMEVLPGDTFKMSNKFFSRLEAMIAPALVDIDLLVYNFYVPSRILMEDKDWESFITGGFDGNTTVVAPYMVAPEGGYKARSLADYLGLPLGVAGFKHSAFPFRAYAKIYNDWFRDENLISEVALSTADGLDETTNTTLLNKCWEKDYFTSALPWAQRGDAAEIPLGDATVFTDGDRVNMTVNGGVLPLANLGSGDGNRESNSLSLSSTPGVNSASLGNGFATIQSNSNLKATFNPVTINSLRFAFQVQRFLEKQARGGARLVETILSHFGVRVPDARLQRPELIGSSRLKYMISPIEQTSSTDTTSPQGNLAGRGTLNAGARQFTKSFVEHGYVMTLVSVMPRTIYAQGLARMWSRDSRWDYYWPVFAHLGEQEVKNKEIFTQSDSVLAEDGTPVNEGTFGFNDRAAEYRRIPSSTAALFRPGESLEFWTLVRKFADLPKLSADFVEADPSTRIFAVQDDSTNRIVMQYRADVLAYRPIPKYGNPGFIDHD</sequence>
<dbReference type="EMBL" id="PP511589">
    <property type="protein sequence ID" value="XCD05654.1"/>
    <property type="molecule type" value="Genomic_DNA"/>
</dbReference>
<dbReference type="InterPro" id="IPR003514">
    <property type="entry name" value="Microviridae_protein_F"/>
</dbReference>
<proteinExistence type="inferred from homology"/>
<dbReference type="EMBL" id="PP511766">
    <property type="protein sequence ID" value="XCD07208.1"/>
    <property type="molecule type" value="Genomic_DNA"/>
</dbReference>
<dbReference type="SUPFAM" id="SSF88645">
    <property type="entry name" value="ssDNA viruses"/>
    <property type="match status" value="1"/>
</dbReference>
<dbReference type="GO" id="GO:0005198">
    <property type="term" value="F:structural molecule activity"/>
    <property type="evidence" value="ECO:0007669"/>
    <property type="project" value="InterPro"/>
</dbReference>
<protein>
    <submittedName>
        <fullName evidence="6">Major capsid protein</fullName>
    </submittedName>
</protein>